<dbReference type="EMBL" id="JSZA02000090">
    <property type="protein sequence ID" value="TGO02682.1"/>
    <property type="molecule type" value="Genomic_DNA"/>
</dbReference>
<name>A0A4E0R055_9GAMM</name>
<gene>
    <name evidence="1" type="ORF">PN36_20705</name>
</gene>
<keyword evidence="2" id="KW-1185">Reference proteome</keyword>
<evidence type="ECO:0000313" key="2">
    <source>
        <dbReference type="Proteomes" id="UP000030428"/>
    </source>
</evidence>
<dbReference type="AlphaFoldDB" id="A0A4E0R055"/>
<organism evidence="1 2">
    <name type="scientific">Candidatus Thiomargarita nelsonii</name>
    <dbReference type="NCBI Taxonomy" id="1003181"/>
    <lineage>
        <taxon>Bacteria</taxon>
        <taxon>Pseudomonadati</taxon>
        <taxon>Pseudomonadota</taxon>
        <taxon>Gammaproteobacteria</taxon>
        <taxon>Thiotrichales</taxon>
        <taxon>Thiotrichaceae</taxon>
        <taxon>Thiomargarita</taxon>
    </lineage>
</organism>
<proteinExistence type="predicted"/>
<sequence length="113" mass="13523">MLKERFRNRQIENVPEHINKLRTARLVFDKSYDFKLGDLVVWKKGLKNKARPLFNEPAIVMQILDTPLRDQEKQDSGTPYFNEPLDLVLGLIDDDGDFVIFYYDKRRFEPYQE</sequence>
<comment type="caution">
    <text evidence="1">The sequence shown here is derived from an EMBL/GenBank/DDBJ whole genome shotgun (WGS) entry which is preliminary data.</text>
</comment>
<evidence type="ECO:0000313" key="1">
    <source>
        <dbReference type="EMBL" id="TGO02682.1"/>
    </source>
</evidence>
<accession>A0A4E0R055</accession>
<protein>
    <submittedName>
        <fullName evidence="1">Uncharacterized protein</fullName>
    </submittedName>
</protein>
<dbReference type="Proteomes" id="UP000030428">
    <property type="component" value="Unassembled WGS sequence"/>
</dbReference>
<reference evidence="1 2" key="1">
    <citation type="journal article" date="2016" name="Front. Microbiol.">
        <title>Single-Cell (Meta-)Genomics of a Dimorphic Candidatus Thiomargarita nelsonii Reveals Genomic Plasticity.</title>
        <authorList>
            <person name="Flood B.E."/>
            <person name="Fliss P."/>
            <person name="Jones D.S."/>
            <person name="Dick G.J."/>
            <person name="Jain S."/>
            <person name="Kaster A.K."/>
            <person name="Winkel M."/>
            <person name="Mussmann M."/>
            <person name="Bailey J."/>
        </authorList>
    </citation>
    <scope>NUCLEOTIDE SEQUENCE [LARGE SCALE GENOMIC DNA]</scope>
    <source>
        <strain evidence="1">Hydrate Ridge</strain>
    </source>
</reference>